<proteinExistence type="predicted"/>
<dbReference type="Proteomes" id="UP001578633">
    <property type="component" value="Chromosome 5"/>
</dbReference>
<evidence type="ECO:0000259" key="4">
    <source>
        <dbReference type="PROSITE" id="PS50162"/>
    </source>
</evidence>
<dbReference type="PROSITE" id="PS50162">
    <property type="entry name" value="RECA_2"/>
    <property type="match status" value="1"/>
</dbReference>
<dbReference type="EMBL" id="JBHGVX010000005">
    <property type="protein sequence ID" value="KAL1795527.1"/>
    <property type="molecule type" value="Genomic_DNA"/>
</dbReference>
<dbReference type="InterPro" id="IPR013632">
    <property type="entry name" value="Rad51_C"/>
</dbReference>
<feature type="compositionally biased region" description="Polar residues" evidence="3">
    <location>
        <begin position="300"/>
        <end position="333"/>
    </location>
</feature>
<sequence>MTDLLQVLPDFDAKPYTHLLPSLDKALISSNDLLTLDAADVAKRAQLPAGEVRKLADAVMAALHHQLGFGGEEAVGNSFLAASGNPDAPNHGWTCISTLDEELDAALCGGIPRGYLVEVTGESGAGKTQLLLTLLLASQLPPPQGLAKSAVYISTEAVLSTTRLAQLLSSHPALASLPADQKPSLSRVLSIQTPDLESQEHILRYQLPVAIEKHDIGLVILDSVAANYRAEFEKQGAGNGAAAMARRGTQLVQLGELLRELARTKGITIVVANQVADRFIKAPSAVSSNTASRTTSTNSQGTVRTTSTNSQADHADNNTTHAPEPASQPTETLILSPDPLSLDHQQRWFTGWGDSQYEQAHVQKTPSLGLVWTNQLACRIVLKKMPVFASRGPLIHTVNGQDQWNDAEENHVARWRRWFKVVFAPWAPPSEGRGVEFEIVKSGIRHLVKQQEKK</sequence>
<protein>
    <recommendedName>
        <fullName evidence="4">RecA family profile 1 domain-containing protein</fullName>
    </recommendedName>
</protein>
<evidence type="ECO:0000313" key="6">
    <source>
        <dbReference type="Proteomes" id="UP001578633"/>
    </source>
</evidence>
<evidence type="ECO:0000256" key="1">
    <source>
        <dbReference type="ARBA" id="ARBA00022741"/>
    </source>
</evidence>
<dbReference type="InterPro" id="IPR003593">
    <property type="entry name" value="AAA+_ATPase"/>
</dbReference>
<evidence type="ECO:0000256" key="2">
    <source>
        <dbReference type="ARBA" id="ARBA00022840"/>
    </source>
</evidence>
<evidence type="ECO:0000313" key="5">
    <source>
        <dbReference type="EMBL" id="KAL1795527.1"/>
    </source>
</evidence>
<dbReference type="Gene3D" id="3.40.50.300">
    <property type="entry name" value="P-loop containing nucleotide triphosphate hydrolases"/>
    <property type="match status" value="1"/>
</dbReference>
<feature type="compositionally biased region" description="Low complexity" evidence="3">
    <location>
        <begin position="284"/>
        <end position="299"/>
    </location>
</feature>
<accession>A0ABR3UH31</accession>
<dbReference type="Pfam" id="PF08423">
    <property type="entry name" value="Rad51"/>
    <property type="match status" value="1"/>
</dbReference>
<dbReference type="RefSeq" id="XP_069306111.1">
    <property type="nucleotide sequence ID" value="XM_069451888.1"/>
</dbReference>
<comment type="caution">
    <text evidence="5">The sequence shown here is derived from an EMBL/GenBank/DDBJ whole genome shotgun (WGS) entry which is preliminary data.</text>
</comment>
<dbReference type="PANTHER" id="PTHR22942">
    <property type="entry name" value="RECA/RAD51/RADA DNA STRAND-PAIRING FAMILY MEMBER"/>
    <property type="match status" value="1"/>
</dbReference>
<feature type="region of interest" description="Disordered" evidence="3">
    <location>
        <begin position="284"/>
        <end position="337"/>
    </location>
</feature>
<keyword evidence="2" id="KW-0067">ATP-binding</keyword>
<dbReference type="SUPFAM" id="SSF52540">
    <property type="entry name" value="P-loop containing nucleoside triphosphate hydrolases"/>
    <property type="match status" value="1"/>
</dbReference>
<keyword evidence="6" id="KW-1185">Reference proteome</keyword>
<dbReference type="GeneID" id="96086073"/>
<keyword evidence="1" id="KW-0547">Nucleotide-binding</keyword>
<dbReference type="PANTHER" id="PTHR22942:SF66">
    <property type="entry name" value="RE19845P"/>
    <property type="match status" value="1"/>
</dbReference>
<dbReference type="InterPro" id="IPR020588">
    <property type="entry name" value="RecA_ATP-bd"/>
</dbReference>
<dbReference type="InterPro" id="IPR027417">
    <property type="entry name" value="P-loop_NTPase"/>
</dbReference>
<evidence type="ECO:0000256" key="3">
    <source>
        <dbReference type="SAM" id="MobiDB-lite"/>
    </source>
</evidence>
<reference evidence="5 6" key="1">
    <citation type="submission" date="2024-09" db="EMBL/GenBank/DDBJ databases">
        <title>T2T genomes of carrot and Alternaria dauci and their utility for understanding host-pathogen interaction during carrot leaf blight disease.</title>
        <authorList>
            <person name="Liu W."/>
            <person name="Xu S."/>
            <person name="Ou C."/>
            <person name="Liu X."/>
            <person name="Zhuang F."/>
            <person name="Deng X.W."/>
        </authorList>
    </citation>
    <scope>NUCLEOTIDE SEQUENCE [LARGE SCALE GENOMIC DNA]</scope>
    <source>
        <strain evidence="5 6">A2016</strain>
    </source>
</reference>
<name>A0ABR3UH31_9PLEO</name>
<dbReference type="SMART" id="SM00382">
    <property type="entry name" value="AAA"/>
    <property type="match status" value="1"/>
</dbReference>
<feature type="domain" description="RecA family profile 1" evidence="4">
    <location>
        <begin position="92"/>
        <end position="275"/>
    </location>
</feature>
<organism evidence="5 6">
    <name type="scientific">Alternaria dauci</name>
    <dbReference type="NCBI Taxonomy" id="48095"/>
    <lineage>
        <taxon>Eukaryota</taxon>
        <taxon>Fungi</taxon>
        <taxon>Dikarya</taxon>
        <taxon>Ascomycota</taxon>
        <taxon>Pezizomycotina</taxon>
        <taxon>Dothideomycetes</taxon>
        <taxon>Pleosporomycetidae</taxon>
        <taxon>Pleosporales</taxon>
        <taxon>Pleosporineae</taxon>
        <taxon>Pleosporaceae</taxon>
        <taxon>Alternaria</taxon>
        <taxon>Alternaria sect. Porri</taxon>
    </lineage>
</organism>
<gene>
    <name evidence="5" type="ORF">ACET3X_005751</name>
</gene>